<feature type="region of interest" description="Disordered" evidence="6">
    <location>
        <begin position="643"/>
        <end position="717"/>
    </location>
</feature>
<feature type="transmembrane region" description="Helical" evidence="7">
    <location>
        <begin position="491"/>
        <end position="512"/>
    </location>
</feature>
<gene>
    <name evidence="9" type="ORF">TWF694_008815</name>
</gene>
<feature type="region of interest" description="Disordered" evidence="6">
    <location>
        <begin position="555"/>
        <end position="582"/>
    </location>
</feature>
<dbReference type="Pfam" id="PF00240">
    <property type="entry name" value="ubiquitin"/>
    <property type="match status" value="1"/>
</dbReference>
<dbReference type="PROSITE" id="PS50053">
    <property type="entry name" value="UBIQUITIN_2"/>
    <property type="match status" value="1"/>
</dbReference>
<dbReference type="EMBL" id="JAVHJO010000005">
    <property type="protein sequence ID" value="KAK6539982.1"/>
    <property type="molecule type" value="Genomic_DNA"/>
</dbReference>
<dbReference type="AlphaFoldDB" id="A0AAV9XEG6"/>
<sequence>MASSAPDGAPSSSQSGTRSVRIKVMDPGVTEPQILSRDVILTSTVRDLKEQIKPATSAGSDPDSQRLRLIYQGKQLVDDTVLGDAFHNTPDNTTPINLHVVVRPNPNDSTSTTVPARSFFGARSGTPNQPVRTPTAPSGPSPVPPTASASTSQAGTPGATPVPPGAPRVLPQGAQTQIFINRQVTITTTGHVVRRQTTSSQNMNLTHAERHAQAVADALQNARNMNQQEGNSSGSGARPNTQTTTRTINITQTPNGANGTTTPGNQNTFTTTHSFGVPNLGPFPRLNVLETMPSLAPSPQYWLLQGPDGQASILLSNNPAPTNIPFAFHPPRISPLAPIGSGLAPPPGLNINDVTTSIPSEGLQNQLEQVGGLTDALSTDMAELELQHQQMMTRLHEARARLTQMQLQDQLNLEELRNYQAQGPAPVPAAAPVPAPGAAAAAAPAPQGLAAQNRQILLQNPINNILDLLLWVVGWGNAAAPAPTAQVIENYIRLFLENIWLAARLAFAVYLLGGGRDFRRDAVLWGVAAIIFVWQSGIFDTWLLPLIRHINDMIPDPNRPPPAPAQGQPAGGAQAEGQGGLPNVQDVANRWVQQHRDRQGGGIFDTIQNSVSIFLASLVPGLGERIGNARAAEMERQRRAIEDAQAATQAPQGEGAEANADAPAEGGAANQPPAQAPGPQDNNIMNAARDHFGDDRARELFGGPPEQGEEPQAMFGF</sequence>
<keyword evidence="5" id="KW-0175">Coiled coil</keyword>
<keyword evidence="3 7" id="KW-1133">Transmembrane helix</keyword>
<protein>
    <recommendedName>
        <fullName evidence="8">Ubiquitin-like domain-containing protein</fullName>
    </recommendedName>
</protein>
<evidence type="ECO:0000313" key="10">
    <source>
        <dbReference type="Proteomes" id="UP001365542"/>
    </source>
</evidence>
<keyword evidence="4 7" id="KW-0472">Membrane</keyword>
<accession>A0AAV9XEG6</accession>
<feature type="compositionally biased region" description="Low complexity" evidence="6">
    <location>
        <begin position="653"/>
        <end position="683"/>
    </location>
</feature>
<dbReference type="InterPro" id="IPR029071">
    <property type="entry name" value="Ubiquitin-like_domsf"/>
</dbReference>
<feature type="coiled-coil region" evidence="5">
    <location>
        <begin position="381"/>
        <end position="408"/>
    </location>
</feature>
<evidence type="ECO:0000256" key="5">
    <source>
        <dbReference type="SAM" id="Coils"/>
    </source>
</evidence>
<feature type="compositionally biased region" description="Low complexity" evidence="6">
    <location>
        <begin position="1"/>
        <end position="16"/>
    </location>
</feature>
<dbReference type="CDD" id="cd17039">
    <property type="entry name" value="Ubl_ubiquitin_like"/>
    <property type="match status" value="1"/>
</dbReference>
<feature type="region of interest" description="Disordered" evidence="6">
    <location>
        <begin position="104"/>
        <end position="170"/>
    </location>
</feature>
<feature type="compositionally biased region" description="Low complexity" evidence="6">
    <location>
        <begin position="250"/>
        <end position="272"/>
    </location>
</feature>
<evidence type="ECO:0000256" key="4">
    <source>
        <dbReference type="ARBA" id="ARBA00023136"/>
    </source>
</evidence>
<evidence type="ECO:0000256" key="1">
    <source>
        <dbReference type="ARBA" id="ARBA00004370"/>
    </source>
</evidence>
<dbReference type="SUPFAM" id="SSF54236">
    <property type="entry name" value="Ubiquitin-like"/>
    <property type="match status" value="1"/>
</dbReference>
<keyword evidence="2 7" id="KW-0812">Transmembrane</keyword>
<feature type="compositionally biased region" description="Low complexity" evidence="6">
    <location>
        <begin position="146"/>
        <end position="159"/>
    </location>
</feature>
<feature type="region of interest" description="Disordered" evidence="6">
    <location>
        <begin position="1"/>
        <end position="25"/>
    </location>
</feature>
<evidence type="ECO:0000313" key="9">
    <source>
        <dbReference type="EMBL" id="KAK6539982.1"/>
    </source>
</evidence>
<comment type="subcellular location">
    <subcellularLocation>
        <location evidence="1">Membrane</location>
    </subcellularLocation>
</comment>
<feature type="compositionally biased region" description="Low complexity" evidence="6">
    <location>
        <begin position="565"/>
        <end position="576"/>
    </location>
</feature>
<reference evidence="9 10" key="1">
    <citation type="submission" date="2019-10" db="EMBL/GenBank/DDBJ databases">
        <authorList>
            <person name="Palmer J.M."/>
        </authorList>
    </citation>
    <scope>NUCLEOTIDE SEQUENCE [LARGE SCALE GENOMIC DNA]</scope>
    <source>
        <strain evidence="9 10">TWF694</strain>
    </source>
</reference>
<organism evidence="9 10">
    <name type="scientific">Orbilia ellipsospora</name>
    <dbReference type="NCBI Taxonomy" id="2528407"/>
    <lineage>
        <taxon>Eukaryota</taxon>
        <taxon>Fungi</taxon>
        <taxon>Dikarya</taxon>
        <taxon>Ascomycota</taxon>
        <taxon>Pezizomycotina</taxon>
        <taxon>Orbiliomycetes</taxon>
        <taxon>Orbiliales</taxon>
        <taxon>Orbiliaceae</taxon>
        <taxon>Orbilia</taxon>
    </lineage>
</organism>
<name>A0AAV9XEG6_9PEZI</name>
<feature type="compositionally biased region" description="Basic and acidic residues" evidence="6">
    <location>
        <begin position="688"/>
        <end position="699"/>
    </location>
</feature>
<dbReference type="Proteomes" id="UP001365542">
    <property type="component" value="Unassembled WGS sequence"/>
</dbReference>
<feature type="region of interest" description="Disordered" evidence="6">
    <location>
        <begin position="250"/>
        <end position="276"/>
    </location>
</feature>
<evidence type="ECO:0000256" key="2">
    <source>
        <dbReference type="ARBA" id="ARBA00022692"/>
    </source>
</evidence>
<comment type="caution">
    <text evidence="9">The sequence shown here is derived from an EMBL/GenBank/DDBJ whole genome shotgun (WGS) entry which is preliminary data.</text>
</comment>
<dbReference type="Gene3D" id="3.10.20.90">
    <property type="entry name" value="Phosphatidylinositol 3-kinase Catalytic Subunit, Chain A, domain 1"/>
    <property type="match status" value="1"/>
</dbReference>
<dbReference type="PANTHER" id="PTHR12943">
    <property type="entry name" value="HOMOCYSTEINE-RESPONSIVE ENDOPLASMIC RETICULUM-RESIDENT UNIQUITIN-LIKE DOMAIN HERPUD PROTEIN FAMILY MEMBER"/>
    <property type="match status" value="1"/>
</dbReference>
<dbReference type="GO" id="GO:0030968">
    <property type="term" value="P:endoplasmic reticulum unfolded protein response"/>
    <property type="evidence" value="ECO:0007669"/>
    <property type="project" value="TreeGrafter"/>
</dbReference>
<proteinExistence type="predicted"/>
<evidence type="ECO:0000256" key="7">
    <source>
        <dbReference type="SAM" id="Phobius"/>
    </source>
</evidence>
<evidence type="ECO:0000259" key="8">
    <source>
        <dbReference type="PROSITE" id="PS50053"/>
    </source>
</evidence>
<feature type="transmembrane region" description="Helical" evidence="7">
    <location>
        <begin position="524"/>
        <end position="544"/>
    </location>
</feature>
<keyword evidence="10" id="KW-1185">Reference proteome</keyword>
<dbReference type="GO" id="GO:0016020">
    <property type="term" value="C:membrane"/>
    <property type="evidence" value="ECO:0007669"/>
    <property type="project" value="UniProtKB-SubCell"/>
</dbReference>
<evidence type="ECO:0000256" key="3">
    <source>
        <dbReference type="ARBA" id="ARBA00022989"/>
    </source>
</evidence>
<feature type="domain" description="Ubiquitin-like" evidence="8">
    <location>
        <begin position="18"/>
        <end position="84"/>
    </location>
</feature>
<dbReference type="PANTHER" id="PTHR12943:SF27">
    <property type="entry name" value="HOMOCYSTEINE-INDUCED ENDOPLASMIC RETICULUM PROTEIN, ISOFORM A"/>
    <property type="match status" value="1"/>
</dbReference>
<dbReference type="InterPro" id="IPR000626">
    <property type="entry name" value="Ubiquitin-like_dom"/>
</dbReference>
<evidence type="ECO:0000256" key="6">
    <source>
        <dbReference type="SAM" id="MobiDB-lite"/>
    </source>
</evidence>
<feature type="compositionally biased region" description="Polar residues" evidence="6">
    <location>
        <begin position="106"/>
        <end position="115"/>
    </location>
</feature>
<dbReference type="InterPro" id="IPR039751">
    <property type="entry name" value="HERPUD1/2"/>
</dbReference>